<organism evidence="2 3">
    <name type="scientific">Euplotes crassus</name>
    <dbReference type="NCBI Taxonomy" id="5936"/>
    <lineage>
        <taxon>Eukaryota</taxon>
        <taxon>Sar</taxon>
        <taxon>Alveolata</taxon>
        <taxon>Ciliophora</taxon>
        <taxon>Intramacronucleata</taxon>
        <taxon>Spirotrichea</taxon>
        <taxon>Hypotrichia</taxon>
        <taxon>Euplotida</taxon>
        <taxon>Euplotidae</taxon>
        <taxon>Moneuplotes</taxon>
    </lineage>
</organism>
<keyword evidence="3" id="KW-1185">Reference proteome</keyword>
<evidence type="ECO:0000313" key="3">
    <source>
        <dbReference type="Proteomes" id="UP001295684"/>
    </source>
</evidence>
<dbReference type="InterPro" id="IPR055336">
    <property type="entry name" value="At4g00755-like"/>
</dbReference>
<dbReference type="InterPro" id="IPR036047">
    <property type="entry name" value="F-box-like_dom_sf"/>
</dbReference>
<dbReference type="PANTHER" id="PTHR39741:SF2">
    <property type="entry name" value="F-BOX DOMAIN-CONTAINING PROTEIN"/>
    <property type="match status" value="1"/>
</dbReference>
<proteinExistence type="predicted"/>
<dbReference type="InterPro" id="IPR001810">
    <property type="entry name" value="F-box_dom"/>
</dbReference>
<reference evidence="2" key="1">
    <citation type="submission" date="2023-07" db="EMBL/GenBank/DDBJ databases">
        <authorList>
            <consortium name="AG Swart"/>
            <person name="Singh M."/>
            <person name="Singh A."/>
            <person name="Seah K."/>
            <person name="Emmerich C."/>
        </authorList>
    </citation>
    <scope>NUCLEOTIDE SEQUENCE</scope>
    <source>
        <strain evidence="2">DP1</strain>
    </source>
</reference>
<dbReference type="PANTHER" id="PTHR39741">
    <property type="entry name" value="F-BOX DOMAIN CONTAINING PROTEIN, EXPRESSED"/>
    <property type="match status" value="1"/>
</dbReference>
<dbReference type="SUPFAM" id="SSF81383">
    <property type="entry name" value="F-box domain"/>
    <property type="match status" value="1"/>
</dbReference>
<protein>
    <recommendedName>
        <fullName evidence="1">F-box domain-containing protein</fullName>
    </recommendedName>
</protein>
<feature type="domain" description="F-box" evidence="1">
    <location>
        <begin position="4"/>
        <end position="50"/>
    </location>
</feature>
<dbReference type="Proteomes" id="UP001295684">
    <property type="component" value="Unassembled WGS sequence"/>
</dbReference>
<comment type="caution">
    <text evidence="2">The sequence shown here is derived from an EMBL/GenBank/DDBJ whole genome shotgun (WGS) entry which is preliminary data.</text>
</comment>
<gene>
    <name evidence="2" type="ORF">ECRASSUSDP1_LOCUS2357</name>
</gene>
<evidence type="ECO:0000313" key="2">
    <source>
        <dbReference type="EMBL" id="CAI2361048.1"/>
    </source>
</evidence>
<evidence type="ECO:0000259" key="1">
    <source>
        <dbReference type="PROSITE" id="PS50181"/>
    </source>
</evidence>
<sequence>MESNFSLTQMRLSDLCNILHYLSIPDLMRVLATCKKFYGFRHSNEIWIKVLDYQPAPVLAESKCLTEEGIDSSKEAITIQNIFLRIPDFYTNLVIKEGSSAIDVVKCIRELVMNNENKVIGLEGLKSSSHDYDQTIQRTLDSSQYNFWSSEGSGIVADTEWLLYKMKNGPSLISSVMIMPVRLSGSCYAPSQVRFKVGFHKDQYHYTSPLFKVKNEESDQIFYCMPDLVVGTFIKVEFYGKPGMQNIDRRYYIALRNLSCQGYQLDPTTTPPEALPTLLNICTNCSILEDSLADEFENSERILISMVKGETSLSDFSDQIMKDLRLWAFERRTVLLQSSRVMDHLDTFRIFQAGIIPLTQKDMFCEGQSRLSLIELILGVLKRSEEQNNFLDKMNTEIFLKMVFKCAEDLSSSNEQIFVHSSSESLLPGSYSRPFFTGELTSLDYILEYAQKQRFKFFPYPGLIEEYFKYDNELPDPSISKKKCAMSDEESKDSSSINLNYIKHILLQAMGFIFEDFKFVLNSPDLSCSDLFYCLVNTAKLAFGEETSMDDSNSDIIEMDTEERKMAYSSALPVNASIISIAIKSFFEKNPGVQKEDLVAKITEGFEYNLFSTKAGEFMEKLSAELI</sequence>
<dbReference type="CDD" id="cd09917">
    <property type="entry name" value="F-box_SF"/>
    <property type="match status" value="1"/>
</dbReference>
<dbReference type="EMBL" id="CAMPGE010002247">
    <property type="protein sequence ID" value="CAI2361048.1"/>
    <property type="molecule type" value="Genomic_DNA"/>
</dbReference>
<dbReference type="PROSITE" id="PS50181">
    <property type="entry name" value="FBOX"/>
    <property type="match status" value="1"/>
</dbReference>
<dbReference type="AlphaFoldDB" id="A0AAD1X2X2"/>
<accession>A0AAD1X2X2</accession>
<name>A0AAD1X2X2_EUPCR</name>